<dbReference type="OrthoDB" id="41362at2759"/>
<reference evidence="3 4" key="1">
    <citation type="submission" date="2014-11" db="EMBL/GenBank/DDBJ databases">
        <authorList>
            <person name="Zhu J."/>
            <person name="Qi W."/>
            <person name="Song R."/>
        </authorList>
    </citation>
    <scope>NUCLEOTIDE SEQUENCE [LARGE SCALE GENOMIC DNA]</scope>
</reference>
<dbReference type="InParanoid" id="A0A0G4EUD4"/>
<feature type="transmembrane region" description="Helical" evidence="1">
    <location>
        <begin position="12"/>
        <end position="30"/>
    </location>
</feature>
<dbReference type="PANTHER" id="PTHR43821:SF1">
    <property type="entry name" value="NAD(P)H NITROREDUCTASE YDJA-RELATED"/>
    <property type="match status" value="1"/>
</dbReference>
<keyword evidence="1" id="KW-0472">Membrane</keyword>
<organism evidence="3 4">
    <name type="scientific">Vitrella brassicaformis (strain CCMP3155)</name>
    <dbReference type="NCBI Taxonomy" id="1169540"/>
    <lineage>
        <taxon>Eukaryota</taxon>
        <taxon>Sar</taxon>
        <taxon>Alveolata</taxon>
        <taxon>Colpodellida</taxon>
        <taxon>Vitrellaceae</taxon>
        <taxon>Vitrella</taxon>
    </lineage>
</organism>
<accession>A0A0G4EUD4</accession>
<evidence type="ECO:0000256" key="1">
    <source>
        <dbReference type="SAM" id="Phobius"/>
    </source>
</evidence>
<dbReference type="InterPro" id="IPR000415">
    <property type="entry name" value="Nitroreductase-like"/>
</dbReference>
<dbReference type="PANTHER" id="PTHR43821">
    <property type="entry name" value="NAD(P)H NITROREDUCTASE YDJA-RELATED"/>
    <property type="match status" value="1"/>
</dbReference>
<evidence type="ECO:0000313" key="3">
    <source>
        <dbReference type="EMBL" id="CEM01700.1"/>
    </source>
</evidence>
<feature type="domain" description="Nitroreductase" evidence="2">
    <location>
        <begin position="60"/>
        <end position="233"/>
    </location>
</feature>
<dbReference type="EMBL" id="CDMY01000308">
    <property type="protein sequence ID" value="CEM01700.1"/>
    <property type="molecule type" value="Genomic_DNA"/>
</dbReference>
<dbReference type="InterPro" id="IPR052530">
    <property type="entry name" value="NAD(P)H_nitroreductase"/>
</dbReference>
<dbReference type="Gene3D" id="3.40.109.10">
    <property type="entry name" value="NADH Oxidase"/>
    <property type="match status" value="1"/>
</dbReference>
<protein>
    <recommendedName>
        <fullName evidence="2">Nitroreductase domain-containing protein</fullName>
    </recommendedName>
</protein>
<name>A0A0G4EUD4_VITBC</name>
<dbReference type="STRING" id="1169540.A0A0G4EUD4"/>
<gene>
    <name evidence="3" type="ORF">Vbra_8145</name>
</gene>
<dbReference type="SUPFAM" id="SSF55469">
    <property type="entry name" value="FMN-dependent nitroreductase-like"/>
    <property type="match status" value="1"/>
</dbReference>
<dbReference type="AlphaFoldDB" id="A0A0G4EUD4"/>
<sequence length="258" mass="29636">MESVAEGSILTVGTSLVTLVAVCCLSVVFLQLRRKQQHQPADETRSSNSGDDVQPVLACIQNRRSVFPRHYVNEAVSAQQMERLLEAAMCAPFHGPVPPWRFVVLGRKGMLELQHLTLAYYDQHWRGVGIAETEEQYGQWRQVREREVDGRWGSVSFMVAIVMRRQAGSKRMPEWEEAAATACAVQNMHLQASTERDLGCYWSSWFSSFRDSPEMAQFLEMQPEDKCFGFFIVAKCLEEATGKKRRKREMQSHVEWRE</sequence>
<keyword evidence="1" id="KW-0812">Transmembrane</keyword>
<dbReference type="GO" id="GO:0016491">
    <property type="term" value="F:oxidoreductase activity"/>
    <property type="evidence" value="ECO:0007669"/>
    <property type="project" value="InterPro"/>
</dbReference>
<dbReference type="VEuPathDB" id="CryptoDB:Vbra_8145"/>
<evidence type="ECO:0000259" key="2">
    <source>
        <dbReference type="Pfam" id="PF00881"/>
    </source>
</evidence>
<dbReference type="OMA" id="EMCSVAC"/>
<keyword evidence="1" id="KW-1133">Transmembrane helix</keyword>
<dbReference type="Proteomes" id="UP000041254">
    <property type="component" value="Unassembled WGS sequence"/>
</dbReference>
<dbReference type="Pfam" id="PF00881">
    <property type="entry name" value="Nitroreductase"/>
    <property type="match status" value="1"/>
</dbReference>
<proteinExistence type="predicted"/>
<dbReference type="InterPro" id="IPR029479">
    <property type="entry name" value="Nitroreductase"/>
</dbReference>
<evidence type="ECO:0000313" key="4">
    <source>
        <dbReference type="Proteomes" id="UP000041254"/>
    </source>
</evidence>
<keyword evidence="4" id="KW-1185">Reference proteome</keyword>